<organism evidence="3 4">
    <name type="scientific">Lyngbya aestuarii BL J</name>
    <dbReference type="NCBI Taxonomy" id="1348334"/>
    <lineage>
        <taxon>Bacteria</taxon>
        <taxon>Bacillati</taxon>
        <taxon>Cyanobacteriota</taxon>
        <taxon>Cyanophyceae</taxon>
        <taxon>Oscillatoriophycideae</taxon>
        <taxon>Oscillatoriales</taxon>
        <taxon>Microcoleaceae</taxon>
        <taxon>Lyngbya</taxon>
    </lineage>
</organism>
<evidence type="ECO:0000313" key="4">
    <source>
        <dbReference type="Proteomes" id="UP000017127"/>
    </source>
</evidence>
<dbReference type="PANTHER" id="PTHR38340:SF1">
    <property type="entry name" value="S-LAYER PROTEIN"/>
    <property type="match status" value="1"/>
</dbReference>
<gene>
    <name evidence="3" type="ORF">M595_0951</name>
</gene>
<dbReference type="SUPFAM" id="SSF51120">
    <property type="entry name" value="beta-Roll"/>
    <property type="match status" value="1"/>
</dbReference>
<keyword evidence="4" id="KW-1185">Reference proteome</keyword>
<protein>
    <submittedName>
        <fullName evidence="3">Hemolysin-type calcium-binding repeat family protein</fullName>
    </submittedName>
</protein>
<proteinExistence type="predicted"/>
<dbReference type="GO" id="GO:0005576">
    <property type="term" value="C:extracellular region"/>
    <property type="evidence" value="ECO:0007669"/>
    <property type="project" value="UniProtKB-SubCell"/>
</dbReference>
<dbReference type="Proteomes" id="UP000017127">
    <property type="component" value="Unassembled WGS sequence"/>
</dbReference>
<evidence type="ECO:0000256" key="1">
    <source>
        <dbReference type="ARBA" id="ARBA00004613"/>
    </source>
</evidence>
<sequence>MAEILGTPGNDELSGTVENDFIFGLEGQDTINANLGDDTVIGNQGRDVVSGNEGNDILFGGRDNDFINDQQGINQIFGNLGNDLLAAGAGDDSLFGGQDNDNIFGGRGNDIVSGDKGEDLLIGVDITTANPGQGEIDTLSGGTEVDVFVIGDDSQSYYLGGGNADFALITDFSPTEDRININSSNSEIRFVDFTFGDLGAGVGIVANEDLIAFLPGVNAGQLEIDGNITPVV</sequence>
<dbReference type="InterPro" id="IPR050557">
    <property type="entry name" value="RTX_toxin/Mannuronan_C5-epim"/>
</dbReference>
<dbReference type="EMBL" id="AUZM01000006">
    <property type="protein sequence ID" value="ERT08963.1"/>
    <property type="molecule type" value="Genomic_DNA"/>
</dbReference>
<dbReference type="InterPro" id="IPR001343">
    <property type="entry name" value="Hemolysn_Ca-bd"/>
</dbReference>
<reference evidence="3 4" key="1">
    <citation type="journal article" date="2013" name="Front. Microbiol.">
        <title>Comparative genomic analyses of the cyanobacterium, Lyngbya aestuarii BL J, a powerful hydrogen producer.</title>
        <authorList>
            <person name="Kothari A."/>
            <person name="Vaughn M."/>
            <person name="Garcia-Pichel F."/>
        </authorList>
    </citation>
    <scope>NUCLEOTIDE SEQUENCE [LARGE SCALE GENOMIC DNA]</scope>
    <source>
        <strain evidence="3 4">BL J</strain>
    </source>
</reference>
<accession>U7QM67</accession>
<dbReference type="InterPro" id="IPR018511">
    <property type="entry name" value="Hemolysin-typ_Ca-bd_CS"/>
</dbReference>
<dbReference type="Gene3D" id="2.150.10.10">
    <property type="entry name" value="Serralysin-like metalloprotease, C-terminal"/>
    <property type="match status" value="2"/>
</dbReference>
<dbReference type="PRINTS" id="PR00313">
    <property type="entry name" value="CABNDNGRPT"/>
</dbReference>
<evidence type="ECO:0000256" key="2">
    <source>
        <dbReference type="ARBA" id="ARBA00022525"/>
    </source>
</evidence>
<name>U7QM67_9CYAN</name>
<dbReference type="GO" id="GO:0005509">
    <property type="term" value="F:calcium ion binding"/>
    <property type="evidence" value="ECO:0007669"/>
    <property type="project" value="InterPro"/>
</dbReference>
<comment type="caution">
    <text evidence="3">The sequence shown here is derived from an EMBL/GenBank/DDBJ whole genome shotgun (WGS) entry which is preliminary data.</text>
</comment>
<dbReference type="AlphaFoldDB" id="U7QM67"/>
<dbReference type="PROSITE" id="PS00330">
    <property type="entry name" value="HEMOLYSIN_CALCIUM"/>
    <property type="match status" value="1"/>
</dbReference>
<dbReference type="OrthoDB" id="448099at2"/>
<keyword evidence="2" id="KW-0964">Secreted</keyword>
<evidence type="ECO:0000313" key="3">
    <source>
        <dbReference type="EMBL" id="ERT08963.1"/>
    </source>
</evidence>
<dbReference type="Pfam" id="PF00353">
    <property type="entry name" value="HemolysinCabind"/>
    <property type="match status" value="2"/>
</dbReference>
<comment type="subcellular location">
    <subcellularLocation>
        <location evidence="1">Secreted</location>
    </subcellularLocation>
</comment>
<dbReference type="RefSeq" id="WP_023064796.1">
    <property type="nucleotide sequence ID" value="NZ_AUZM01000006.1"/>
</dbReference>
<dbReference type="PANTHER" id="PTHR38340">
    <property type="entry name" value="S-LAYER PROTEIN"/>
    <property type="match status" value="1"/>
</dbReference>
<dbReference type="InterPro" id="IPR011049">
    <property type="entry name" value="Serralysin-like_metalloprot_C"/>
</dbReference>